<dbReference type="Gene3D" id="3.40.630.30">
    <property type="match status" value="1"/>
</dbReference>
<dbReference type="Pfam" id="PF13673">
    <property type="entry name" value="Acetyltransf_10"/>
    <property type="match status" value="1"/>
</dbReference>
<dbReference type="InterPro" id="IPR000182">
    <property type="entry name" value="GNAT_dom"/>
</dbReference>
<accession>A0A4R2Q349</accession>
<evidence type="ECO:0000259" key="1">
    <source>
        <dbReference type="PROSITE" id="PS51186"/>
    </source>
</evidence>
<reference evidence="2 3" key="1">
    <citation type="submission" date="2019-03" db="EMBL/GenBank/DDBJ databases">
        <title>Genomic Encyclopedia of Type Strains, Phase IV (KMG-IV): sequencing the most valuable type-strain genomes for metagenomic binning, comparative biology and taxonomic classification.</title>
        <authorList>
            <person name="Goeker M."/>
        </authorList>
    </citation>
    <scope>NUCLEOTIDE SEQUENCE [LARGE SCALE GENOMIC DNA]</scope>
    <source>
        <strain evidence="2 3">DSM 18063</strain>
    </source>
</reference>
<organism evidence="2 3">
    <name type="scientific">Rhodovulum marinum</name>
    <dbReference type="NCBI Taxonomy" id="320662"/>
    <lineage>
        <taxon>Bacteria</taxon>
        <taxon>Pseudomonadati</taxon>
        <taxon>Pseudomonadota</taxon>
        <taxon>Alphaproteobacteria</taxon>
        <taxon>Rhodobacterales</taxon>
        <taxon>Paracoccaceae</taxon>
        <taxon>Rhodovulum</taxon>
    </lineage>
</organism>
<proteinExistence type="predicted"/>
<comment type="caution">
    <text evidence="2">The sequence shown here is derived from an EMBL/GenBank/DDBJ whole genome shotgun (WGS) entry which is preliminary data.</text>
</comment>
<dbReference type="InterPro" id="IPR016181">
    <property type="entry name" value="Acyl_CoA_acyltransferase"/>
</dbReference>
<gene>
    <name evidence="2" type="ORF">EV662_102162</name>
</gene>
<dbReference type="RefSeq" id="WP_132460837.1">
    <property type="nucleotide sequence ID" value="NZ_SLXP01000002.1"/>
</dbReference>
<keyword evidence="2" id="KW-0808">Transferase</keyword>
<dbReference type="GO" id="GO:0016747">
    <property type="term" value="F:acyltransferase activity, transferring groups other than amino-acyl groups"/>
    <property type="evidence" value="ECO:0007669"/>
    <property type="project" value="InterPro"/>
</dbReference>
<keyword evidence="3" id="KW-1185">Reference proteome</keyword>
<dbReference type="PROSITE" id="PS51186">
    <property type="entry name" value="GNAT"/>
    <property type="match status" value="1"/>
</dbReference>
<protein>
    <submittedName>
        <fullName evidence="2">GNAT family acetyltransferase</fullName>
    </submittedName>
</protein>
<evidence type="ECO:0000313" key="3">
    <source>
        <dbReference type="Proteomes" id="UP000294835"/>
    </source>
</evidence>
<evidence type="ECO:0000313" key="2">
    <source>
        <dbReference type="EMBL" id="TCP42970.1"/>
    </source>
</evidence>
<dbReference type="Proteomes" id="UP000294835">
    <property type="component" value="Unassembled WGS sequence"/>
</dbReference>
<dbReference type="OrthoDB" id="9789081at2"/>
<dbReference type="PANTHER" id="PTHR43451:SF1">
    <property type="entry name" value="ACETYLTRANSFERASE"/>
    <property type="match status" value="1"/>
</dbReference>
<dbReference type="CDD" id="cd04301">
    <property type="entry name" value="NAT_SF"/>
    <property type="match status" value="1"/>
</dbReference>
<name>A0A4R2Q349_9RHOB</name>
<dbReference type="SUPFAM" id="SSF55729">
    <property type="entry name" value="Acyl-CoA N-acyltransferases (Nat)"/>
    <property type="match status" value="1"/>
</dbReference>
<dbReference type="InterPro" id="IPR052564">
    <property type="entry name" value="N-acetyltrans/Recomb-assoc"/>
</dbReference>
<sequence length="166" mass="17748">MGRPRLPYPRRRDLSLRRARPGDGAAAHAVFFAAVHGGTAAAYGPEERAAWAPSATPAPGWEERLLACTTILAEERGRVIGFMALAGDGHVDLAYVAPDRMGRGVGAALHGAIVEAARAAGLDLLTTEASLIARPFFARHGWRQTARQSVIRNGVALTNFRMELVL</sequence>
<dbReference type="EMBL" id="SLXP01000002">
    <property type="protein sequence ID" value="TCP42970.1"/>
    <property type="molecule type" value="Genomic_DNA"/>
</dbReference>
<dbReference type="AlphaFoldDB" id="A0A4R2Q349"/>
<feature type="domain" description="N-acetyltransferase" evidence="1">
    <location>
        <begin position="14"/>
        <end position="166"/>
    </location>
</feature>
<dbReference type="PANTHER" id="PTHR43451">
    <property type="entry name" value="ACETYLTRANSFERASE (GNAT) FAMILY PROTEIN"/>
    <property type="match status" value="1"/>
</dbReference>